<protein>
    <recommendedName>
        <fullName evidence="2">Uroporphyrin-III C-methyltransferase</fullName>
    </recommendedName>
</protein>
<evidence type="ECO:0000313" key="1">
    <source>
        <dbReference type="EMBL" id="AYM54489.1"/>
    </source>
</evidence>
<dbReference type="EMBL" id="MH908923">
    <property type="protein sequence ID" value="AYM54489.1"/>
    <property type="molecule type" value="Genomic_DNA"/>
</dbReference>
<dbReference type="InterPro" id="IPR052552">
    <property type="entry name" value="YeaO-like"/>
</dbReference>
<organism evidence="1">
    <name type="scientific">Myxococcus fulvus</name>
    <dbReference type="NCBI Taxonomy" id="33"/>
    <lineage>
        <taxon>Bacteria</taxon>
        <taxon>Pseudomonadati</taxon>
        <taxon>Myxococcota</taxon>
        <taxon>Myxococcia</taxon>
        <taxon>Myxococcales</taxon>
        <taxon>Cystobacterineae</taxon>
        <taxon>Myxococcaceae</taxon>
        <taxon>Myxococcus</taxon>
    </lineage>
</organism>
<dbReference type="Pfam" id="PF22752">
    <property type="entry name" value="DUF488-N3i"/>
    <property type="match status" value="1"/>
</dbReference>
<dbReference type="AlphaFoldDB" id="A0A3S7V0H2"/>
<dbReference type="PANTHER" id="PTHR36849:SF1">
    <property type="entry name" value="CYTOPLASMIC PROTEIN"/>
    <property type="match status" value="1"/>
</dbReference>
<evidence type="ECO:0008006" key="2">
    <source>
        <dbReference type="Google" id="ProtNLM"/>
    </source>
</evidence>
<proteinExistence type="predicted"/>
<name>A0A3S7V0H2_MYXFU</name>
<dbReference type="PANTHER" id="PTHR36849">
    <property type="entry name" value="CYTOPLASMIC PROTEIN-RELATED"/>
    <property type="match status" value="1"/>
</dbReference>
<reference evidence="1" key="1">
    <citation type="journal article" date="2018" name="J. Ind. Microbiol. Biotechnol.">
        <title>Genome mining reveals uncommon alkylpyrones as type III PKS products from myxobacteria.</title>
        <authorList>
            <person name="Hug J.J."/>
            <person name="Panter F."/>
            <person name="Krug D."/>
            <person name="Muller R."/>
        </authorList>
    </citation>
    <scope>NUCLEOTIDE SEQUENCE</scope>
    <source>
        <strain evidence="1">MCy10608</strain>
    </source>
</reference>
<accession>A0A3S7V0H2</accession>
<sequence length="131" mass="15639">MIQIERVYHHLEPDDSEGARFLVERLWPRGIKKTHLKLDGWLKDVAPSTELRKWYGHEPARWEEFQRRYAQELREHREALEPLVEAARRGDVTLLFSARDEDHNSAVVLKAHLERGLRPARRRSRQHPTVH</sequence>